<dbReference type="AlphaFoldDB" id="R4YP19"/>
<proteinExistence type="predicted"/>
<evidence type="ECO:0000313" key="1">
    <source>
        <dbReference type="EMBL" id="CCK74918.1"/>
    </source>
</evidence>
<dbReference type="KEGG" id="oai:OLEAN_C07420"/>
<dbReference type="EMBL" id="FO203512">
    <property type="protein sequence ID" value="CCK74918.1"/>
    <property type="molecule type" value="Genomic_DNA"/>
</dbReference>
<name>R4YP19_OLEAN</name>
<dbReference type="STRING" id="698738.OLEAN_C07420"/>
<dbReference type="HOGENOM" id="CLU_196103_1_0_6"/>
<reference evidence="1 2" key="1">
    <citation type="journal article" date="2013" name="Nat. Commun.">
        <title>Genome sequence and functional genomic analysis of the oil-degrading bacterium Oleispira antarctica.</title>
        <authorList>
            <person name="Kube M."/>
            <person name="Chernikova T.N."/>
            <person name="Al-Ramahi Y."/>
            <person name="Beloqui A."/>
            <person name="Lopez-Cortez N."/>
            <person name="Guazzaroni M.E."/>
            <person name="Heipieper H.J."/>
            <person name="Klages S."/>
            <person name="Kotsyurbenko O.R."/>
            <person name="Langer I."/>
            <person name="Nechitaylo T.Y."/>
            <person name="Lunsdorf H."/>
            <person name="Fernandez M."/>
            <person name="Juarez S."/>
            <person name="Ciordia S."/>
            <person name="Singer A."/>
            <person name="Kagan O."/>
            <person name="Egorova O."/>
            <person name="Petit P.A."/>
            <person name="Stogios P."/>
            <person name="Kim Y."/>
            <person name="Tchigvintsev A."/>
            <person name="Flick R."/>
            <person name="Denaro R."/>
            <person name="Genovese M."/>
            <person name="Albar J.P."/>
            <person name="Reva O.N."/>
            <person name="Martinez-Gomariz M."/>
            <person name="Tran H."/>
            <person name="Ferrer M."/>
            <person name="Savchenko A."/>
            <person name="Yakunin A.F."/>
            <person name="Yakimov M.M."/>
            <person name="Golyshina O.V."/>
            <person name="Reinhardt R."/>
            <person name="Golyshin P.N."/>
        </authorList>
    </citation>
    <scope>NUCLEOTIDE SEQUENCE [LARGE SCALE GENOMIC DNA]</scope>
</reference>
<keyword evidence="2" id="KW-1185">Reference proteome</keyword>
<dbReference type="Proteomes" id="UP000032749">
    <property type="component" value="Chromosome"/>
</dbReference>
<evidence type="ECO:0000313" key="2">
    <source>
        <dbReference type="Proteomes" id="UP000032749"/>
    </source>
</evidence>
<accession>R4YP19</accession>
<organism evidence="1 2">
    <name type="scientific">Oleispira antarctica RB-8</name>
    <dbReference type="NCBI Taxonomy" id="698738"/>
    <lineage>
        <taxon>Bacteria</taxon>
        <taxon>Pseudomonadati</taxon>
        <taxon>Pseudomonadota</taxon>
        <taxon>Gammaproteobacteria</taxon>
        <taxon>Oceanospirillales</taxon>
        <taxon>Oceanospirillaceae</taxon>
        <taxon>Oleispira</taxon>
    </lineage>
</organism>
<sequence length="78" mass="8933">MKYQIQISQHEKALCNVEIVQLQNPKAALRDILERFPASEGYRSQVLVAEDEKRILEVSREGIKVLSSIPDFKPVELP</sequence>
<protein>
    <submittedName>
        <fullName evidence="1">Uncharacterized protein</fullName>
    </submittedName>
</protein>
<gene>
    <name evidence="1" type="ORF">OLEAN_C07420</name>
</gene>